<accession>B2WMU7</accession>
<gene>
    <name evidence="1" type="ORF">PTRG_11307</name>
</gene>
<dbReference type="HOGENOM" id="CLU_1098970_0_0_1"/>
<proteinExistence type="predicted"/>
<sequence>MPPQAYPRGLNARNSASTVLLAVCVRFEYTRYHLAVIKHLTVPSQLFLQLLIVQAILRGLKISPAYTLIWSRNPCAIHSSIVSSKGPQYQFNRGLKPGTYVYHNIRHDRPLTDNELRAIDRSFESTGRSIPLHAIRNAIYLGRTRENRENYTPFSEEPCLYLVFPHMTYQKKRPVGILFDNVVAPAFTWALQEYEVPEIPTGAERAIRPGFDTYKTLPKQYEVIAHNDDYWEPDGTRDSASMDAVRSRIFEIA</sequence>
<dbReference type="AlphaFoldDB" id="B2WMU7"/>
<evidence type="ECO:0000313" key="1">
    <source>
        <dbReference type="EMBL" id="EDU44357.1"/>
    </source>
</evidence>
<reference evidence="2" key="1">
    <citation type="journal article" date="2013" name="G3 (Bethesda)">
        <title>Comparative genomics of a plant-pathogenic fungus, Pyrenophora tritici-repentis, reveals transduplication and the impact of repeat elements on pathogenicity and population divergence.</title>
        <authorList>
            <person name="Manning V.A."/>
            <person name="Pandelova I."/>
            <person name="Dhillon B."/>
            <person name="Wilhelm L.J."/>
            <person name="Goodwin S.B."/>
            <person name="Berlin A.M."/>
            <person name="Figueroa M."/>
            <person name="Freitag M."/>
            <person name="Hane J.K."/>
            <person name="Henrissat B."/>
            <person name="Holman W.H."/>
            <person name="Kodira C.D."/>
            <person name="Martin J."/>
            <person name="Oliver R.P."/>
            <person name="Robbertse B."/>
            <person name="Schackwitz W."/>
            <person name="Schwartz D.C."/>
            <person name="Spatafora J.W."/>
            <person name="Turgeon B.G."/>
            <person name="Yandava C."/>
            <person name="Young S."/>
            <person name="Zhou S."/>
            <person name="Zeng Q."/>
            <person name="Grigoriev I.V."/>
            <person name="Ma L.-J."/>
            <person name="Ciuffetti L.M."/>
        </authorList>
    </citation>
    <scope>NUCLEOTIDE SEQUENCE [LARGE SCALE GENOMIC DNA]</scope>
    <source>
        <strain evidence="2">Pt-1C-BFP</strain>
    </source>
</reference>
<dbReference type="EMBL" id="DS231630">
    <property type="protein sequence ID" value="EDU44357.1"/>
    <property type="molecule type" value="Genomic_DNA"/>
</dbReference>
<name>B2WMU7_PYRTR</name>
<evidence type="ECO:0000313" key="2">
    <source>
        <dbReference type="Proteomes" id="UP000001471"/>
    </source>
</evidence>
<dbReference type="Proteomes" id="UP000001471">
    <property type="component" value="Unassembled WGS sequence"/>
</dbReference>
<protein>
    <submittedName>
        <fullName evidence="1">Uncharacterized protein</fullName>
    </submittedName>
</protein>
<dbReference type="InParanoid" id="B2WMU7"/>
<organism evidence="1 2">
    <name type="scientific">Pyrenophora tritici-repentis (strain Pt-1C-BFP)</name>
    <name type="common">Wheat tan spot fungus</name>
    <name type="synonym">Drechslera tritici-repentis</name>
    <dbReference type="NCBI Taxonomy" id="426418"/>
    <lineage>
        <taxon>Eukaryota</taxon>
        <taxon>Fungi</taxon>
        <taxon>Dikarya</taxon>
        <taxon>Ascomycota</taxon>
        <taxon>Pezizomycotina</taxon>
        <taxon>Dothideomycetes</taxon>
        <taxon>Pleosporomycetidae</taxon>
        <taxon>Pleosporales</taxon>
        <taxon>Pleosporineae</taxon>
        <taxon>Pleosporaceae</taxon>
        <taxon>Pyrenophora</taxon>
    </lineage>
</organism>